<evidence type="ECO:0008006" key="3">
    <source>
        <dbReference type="Google" id="ProtNLM"/>
    </source>
</evidence>
<sequence length="231" mass="26497">MQDIQYNDIRGSSLQIFARELISIPAAQPNMEEVKLSGRDGTIYKFNGTYAATPIKIPFNYIGAVDRWNDRWRMAKQWLSERNAKLIISDDAGFFYKITYVELDDNERTSERIGNFTAIFHTLDGLQYSVDGAMEYDIEDVCWNPYIECHPTYKIAAEGMCTLKINGKTMTANVGQNLTIDTDRMIAYREDGTLNNTKVSGNYEDMYLQPGNNKIEFYGGNLKVIPNWRCL</sequence>
<keyword evidence="2" id="KW-1185">Reference proteome</keyword>
<dbReference type="Proteomes" id="UP000049472">
    <property type="component" value="Unassembled WGS sequence"/>
</dbReference>
<dbReference type="RefSeq" id="WP_055061584.1">
    <property type="nucleotide sequence ID" value="NZ_CVRQ01000017.1"/>
</dbReference>
<dbReference type="Gene3D" id="2.40.30.200">
    <property type="match status" value="1"/>
</dbReference>
<reference evidence="2" key="1">
    <citation type="submission" date="2015-05" db="EMBL/GenBank/DDBJ databases">
        <authorList>
            <consortium name="Pathogen Informatics"/>
        </authorList>
    </citation>
    <scope>NUCLEOTIDE SEQUENCE [LARGE SCALE GENOMIC DNA]</scope>
    <source>
        <strain evidence="2">T1-815</strain>
    </source>
</reference>
<dbReference type="EMBL" id="CVRQ01000017">
    <property type="protein sequence ID" value="CRL36286.1"/>
    <property type="molecule type" value="Genomic_DNA"/>
</dbReference>
<evidence type="ECO:0000313" key="1">
    <source>
        <dbReference type="EMBL" id="CRL36286.1"/>
    </source>
</evidence>
<protein>
    <recommendedName>
        <fullName evidence="3">Phage tail protein</fullName>
    </recommendedName>
</protein>
<proteinExistence type="predicted"/>
<evidence type="ECO:0000313" key="2">
    <source>
        <dbReference type="Proteomes" id="UP000049472"/>
    </source>
</evidence>
<dbReference type="AlphaFoldDB" id="A0A0M6WKG0"/>
<gene>
    <name evidence="1" type="ORF">T1815_12931</name>
</gene>
<name>A0A0M6WKG0_9FIRM</name>
<organism evidence="1 2">
    <name type="scientific">Agathobacter rectalis</name>
    <dbReference type="NCBI Taxonomy" id="39491"/>
    <lineage>
        <taxon>Bacteria</taxon>
        <taxon>Bacillati</taxon>
        <taxon>Bacillota</taxon>
        <taxon>Clostridia</taxon>
        <taxon>Lachnospirales</taxon>
        <taxon>Lachnospiraceae</taxon>
        <taxon>Agathobacter</taxon>
    </lineage>
</organism>
<accession>A0A0M6WKG0</accession>